<proteinExistence type="predicted"/>
<keyword evidence="2" id="KW-1185">Reference proteome</keyword>
<dbReference type="InterPro" id="IPR013493">
    <property type="entry name" value="CHP02677"/>
</dbReference>
<accession>A0A2P6MJQ7</accession>
<dbReference type="EMBL" id="PVNS01000003">
    <property type="protein sequence ID" value="PRO66504.1"/>
    <property type="molecule type" value="Genomic_DNA"/>
</dbReference>
<evidence type="ECO:0000313" key="1">
    <source>
        <dbReference type="EMBL" id="PRO66504.1"/>
    </source>
</evidence>
<reference evidence="1 2" key="1">
    <citation type="submission" date="2018-03" db="EMBL/GenBank/DDBJ databases">
        <title>Bacillus urumqiensis sp. nov., a moderately haloalkaliphilic bacterium isolated from a salt lake.</title>
        <authorList>
            <person name="Zhao B."/>
            <person name="Liao Z."/>
        </authorList>
    </citation>
    <scope>NUCLEOTIDE SEQUENCE [LARGE SCALE GENOMIC DNA]</scope>
    <source>
        <strain evidence="1 2">BZ-SZ-XJ18</strain>
    </source>
</reference>
<dbReference type="OrthoDB" id="1639410at2"/>
<dbReference type="NCBIfam" id="TIGR02677">
    <property type="entry name" value="TIGR02677 family protein"/>
    <property type="match status" value="1"/>
</dbReference>
<sequence>MLSPMKKLTEASYLTAENASGYRAVLRYFYIQHERMRDYLAPEEVLAHLQSLPAYAETDENTLLQQLAQLVKWGNLHARQDMTNARTIEEYKKKRFRYQATPYTIEIERMTIQLETMNQEQFGGSLEKSQFDRLLDNLGRLNQEITGGLPSGTEASMRLWEDILQSFQTIRTSTADYVAYIHSEQTDQRMQSDAFLVYKNQFTTYLRDFIISLQRTSLQIIDQLEQIRPEKMTLFIETLIEHRRGVPRLEDVSASDIDSWETEFRSLWQAVLDWFIGSDGRQSELEMLQIQTNEMIRRITRYVQRLSERRHEHQSRRQEYLHLSRMFAETGTIEEAHRLAGMVFGPESVRHLRMSGDTTDLLHQDVWDQPPEVIPIKPRVRQYREKTKAGALQSNEAKKEAYLQEVRREQEQERRLIDTYFSDGPLTLSTVERVQPEVRKMLLAWIGRAAAHPERTVKTDYGFSVHVAIHRGTRITLPAEDGVMTMPDVTFTIKGENPYV</sequence>
<evidence type="ECO:0000313" key="2">
    <source>
        <dbReference type="Proteomes" id="UP000243650"/>
    </source>
</evidence>
<comment type="caution">
    <text evidence="1">The sequence shown here is derived from an EMBL/GenBank/DDBJ whole genome shotgun (WGS) entry which is preliminary data.</text>
</comment>
<protein>
    <submittedName>
        <fullName evidence="1">TIGR02677 family protein</fullName>
    </submittedName>
</protein>
<dbReference type="RefSeq" id="WP_105958142.1">
    <property type="nucleotide sequence ID" value="NZ_PVNS01000003.1"/>
</dbReference>
<dbReference type="AlphaFoldDB" id="A0A2P6MJQ7"/>
<dbReference type="Pfam" id="PF09660">
    <property type="entry name" value="DUF2397"/>
    <property type="match status" value="1"/>
</dbReference>
<dbReference type="Proteomes" id="UP000243650">
    <property type="component" value="Unassembled WGS sequence"/>
</dbReference>
<gene>
    <name evidence="1" type="ORF">C6I21_03955</name>
</gene>
<name>A0A2P6MJQ7_ALKUR</name>
<organism evidence="1 2">
    <name type="scientific">Alkalicoccus urumqiensis</name>
    <name type="common">Bacillus urumqiensis</name>
    <dbReference type="NCBI Taxonomy" id="1548213"/>
    <lineage>
        <taxon>Bacteria</taxon>
        <taxon>Bacillati</taxon>
        <taxon>Bacillota</taxon>
        <taxon>Bacilli</taxon>
        <taxon>Bacillales</taxon>
        <taxon>Bacillaceae</taxon>
        <taxon>Alkalicoccus</taxon>
    </lineage>
</organism>